<accession>A0A1J5QU88</accession>
<gene>
    <name evidence="2" type="ORF">GALL_309130</name>
</gene>
<proteinExistence type="predicted"/>
<feature type="transmembrane region" description="Helical" evidence="1">
    <location>
        <begin position="99"/>
        <end position="117"/>
    </location>
</feature>
<reference evidence="2" key="1">
    <citation type="submission" date="2016-10" db="EMBL/GenBank/DDBJ databases">
        <title>Sequence of Gallionella enrichment culture.</title>
        <authorList>
            <person name="Poehlein A."/>
            <person name="Muehling M."/>
            <person name="Daniel R."/>
        </authorList>
    </citation>
    <scope>NUCLEOTIDE SEQUENCE</scope>
</reference>
<feature type="transmembrane region" description="Helical" evidence="1">
    <location>
        <begin position="168"/>
        <end position="188"/>
    </location>
</feature>
<keyword evidence="1" id="KW-0812">Transmembrane</keyword>
<feature type="transmembrane region" description="Helical" evidence="1">
    <location>
        <begin position="65"/>
        <end position="87"/>
    </location>
</feature>
<organism evidence="2">
    <name type="scientific">mine drainage metagenome</name>
    <dbReference type="NCBI Taxonomy" id="410659"/>
    <lineage>
        <taxon>unclassified sequences</taxon>
        <taxon>metagenomes</taxon>
        <taxon>ecological metagenomes</taxon>
    </lineage>
</organism>
<protein>
    <submittedName>
        <fullName evidence="2">Uncharacterized protein</fullName>
    </submittedName>
</protein>
<feature type="transmembrane region" description="Helical" evidence="1">
    <location>
        <begin position="194"/>
        <end position="210"/>
    </location>
</feature>
<evidence type="ECO:0000256" key="1">
    <source>
        <dbReference type="SAM" id="Phobius"/>
    </source>
</evidence>
<name>A0A1J5QU88_9ZZZZ</name>
<evidence type="ECO:0000313" key="2">
    <source>
        <dbReference type="EMBL" id="OIQ87225.1"/>
    </source>
</evidence>
<dbReference type="EMBL" id="MLJW01000433">
    <property type="protein sequence ID" value="OIQ87225.1"/>
    <property type="molecule type" value="Genomic_DNA"/>
</dbReference>
<sequence>MQTDFDSDPAALPHAGLAAGLRDLTLALFWSDAAAGVRGRRRLVQRATRAGLPLRQARLRATHRLLADMVIVTLCTPPLVIALAVAGHVLVDSSAEGRHLLLALSLASGLLYGHGVLQLGRADAWWRALYRNAGMAVQALPLRRVLASWRPEALGASIGHPWTQARRWAWAAGVNLLTWVGILAWLPADSPRLVSFWLAGLGVLSMTWLLEQHHRCMLRALEAFVAADDAVWR</sequence>
<keyword evidence="1" id="KW-1133">Transmembrane helix</keyword>
<dbReference type="AlphaFoldDB" id="A0A1J5QU88"/>
<comment type="caution">
    <text evidence="2">The sequence shown here is derived from an EMBL/GenBank/DDBJ whole genome shotgun (WGS) entry which is preliminary data.</text>
</comment>
<keyword evidence="1" id="KW-0472">Membrane</keyword>